<dbReference type="Proteomes" id="UP000281975">
    <property type="component" value="Unassembled WGS sequence"/>
</dbReference>
<sequence>MSDAAILEIVELADGEVVLRPSQSNEEPLVAIRFSSEVLDMLRCSRFEVAREMLDHVISRTTLWEGEDTEEESERPSVVH</sequence>
<reference evidence="1 2" key="1">
    <citation type="submission" date="2018-10" db="EMBL/GenBank/DDBJ databases">
        <title>Genomic Encyclopedia of Type Strains, Phase IV (KMG-IV): sequencing the most valuable type-strain genomes for metagenomic binning, comparative biology and taxonomic classification.</title>
        <authorList>
            <person name="Goeker M."/>
        </authorList>
    </citation>
    <scope>NUCLEOTIDE SEQUENCE [LARGE SCALE GENOMIC DNA]</scope>
    <source>
        <strain evidence="1 2">DSM 23229</strain>
    </source>
</reference>
<proteinExistence type="predicted"/>
<gene>
    <name evidence="1" type="ORF">C7446_1334</name>
</gene>
<dbReference type="EMBL" id="RBIN01000003">
    <property type="protein sequence ID" value="RKR06392.1"/>
    <property type="molecule type" value="Genomic_DNA"/>
</dbReference>
<comment type="caution">
    <text evidence="1">The sequence shown here is derived from an EMBL/GenBank/DDBJ whole genome shotgun (WGS) entry which is preliminary data.</text>
</comment>
<dbReference type="AlphaFoldDB" id="A0A420WYT7"/>
<evidence type="ECO:0000313" key="2">
    <source>
        <dbReference type="Proteomes" id="UP000281975"/>
    </source>
</evidence>
<accession>A0A420WYT7</accession>
<dbReference type="OrthoDB" id="6370236at2"/>
<dbReference type="RefSeq" id="WP_121172301.1">
    <property type="nucleotide sequence ID" value="NZ_RBIN01000003.1"/>
</dbReference>
<evidence type="ECO:0000313" key="1">
    <source>
        <dbReference type="EMBL" id="RKR06392.1"/>
    </source>
</evidence>
<protein>
    <submittedName>
        <fullName evidence="1">Uncharacterized protein</fullName>
    </submittedName>
</protein>
<name>A0A420WYT7_9GAMM</name>
<keyword evidence="2" id="KW-1185">Reference proteome</keyword>
<organism evidence="1 2">
    <name type="scientific">Kushneria sinocarnis</name>
    <dbReference type="NCBI Taxonomy" id="595502"/>
    <lineage>
        <taxon>Bacteria</taxon>
        <taxon>Pseudomonadati</taxon>
        <taxon>Pseudomonadota</taxon>
        <taxon>Gammaproteobacteria</taxon>
        <taxon>Oceanospirillales</taxon>
        <taxon>Halomonadaceae</taxon>
        <taxon>Kushneria</taxon>
    </lineage>
</organism>